<dbReference type="Pfam" id="PF12680">
    <property type="entry name" value="SnoaL_2"/>
    <property type="match status" value="1"/>
</dbReference>
<sequence length="135" mass="14318">MESVQQPAAGLARQEPDYDALLRANLERVFNERDPSARLRAVEALFVAQPTMFEPDGIVEGRAAIADVAGALLETFGPGFAFVPDGTARGHHGLGCLRWRAGPGDGTVTVTGADVAAISEGRIARLWVLLDPPAR</sequence>
<keyword evidence="3" id="KW-1185">Reference proteome</keyword>
<evidence type="ECO:0000259" key="1">
    <source>
        <dbReference type="Pfam" id="PF12680"/>
    </source>
</evidence>
<dbReference type="SUPFAM" id="SSF54427">
    <property type="entry name" value="NTF2-like"/>
    <property type="match status" value="1"/>
</dbReference>
<dbReference type="InterPro" id="IPR032710">
    <property type="entry name" value="NTF2-like_dom_sf"/>
</dbReference>
<proteinExistence type="predicted"/>
<feature type="domain" description="SnoaL-like" evidence="1">
    <location>
        <begin position="29"/>
        <end position="125"/>
    </location>
</feature>
<organism evidence="2 3">
    <name type="scientific">Coralloluteibacterium stylophorae</name>
    <dbReference type="NCBI Taxonomy" id="1776034"/>
    <lineage>
        <taxon>Bacteria</taxon>
        <taxon>Pseudomonadati</taxon>
        <taxon>Pseudomonadota</taxon>
        <taxon>Gammaproteobacteria</taxon>
        <taxon>Lysobacterales</taxon>
        <taxon>Lysobacteraceae</taxon>
        <taxon>Coralloluteibacterium</taxon>
    </lineage>
</organism>
<name>A0AAP2FZ72_9GAMM</name>
<dbReference type="RefSeq" id="WP_213173404.1">
    <property type="nucleotide sequence ID" value="NZ_JAGQFT020000002.1"/>
</dbReference>
<dbReference type="InterPro" id="IPR037401">
    <property type="entry name" value="SnoaL-like"/>
</dbReference>
<evidence type="ECO:0000313" key="3">
    <source>
        <dbReference type="Proteomes" id="UP000675747"/>
    </source>
</evidence>
<dbReference type="Gene3D" id="3.10.450.50">
    <property type="match status" value="1"/>
</dbReference>
<evidence type="ECO:0000313" key="2">
    <source>
        <dbReference type="EMBL" id="MBS7456033.1"/>
    </source>
</evidence>
<dbReference type="AlphaFoldDB" id="A0AAP2FZ72"/>
<accession>A0AAP2FZ72</accession>
<gene>
    <name evidence="2" type="ORF">KB893_002645</name>
</gene>
<dbReference type="EMBL" id="JAGQFT020000002">
    <property type="protein sequence ID" value="MBS7456033.1"/>
    <property type="molecule type" value="Genomic_DNA"/>
</dbReference>
<dbReference type="Proteomes" id="UP000675747">
    <property type="component" value="Unassembled WGS sequence"/>
</dbReference>
<comment type="caution">
    <text evidence="2">The sequence shown here is derived from an EMBL/GenBank/DDBJ whole genome shotgun (WGS) entry which is preliminary data.</text>
</comment>
<protein>
    <recommendedName>
        <fullName evidence="1">SnoaL-like domain-containing protein</fullName>
    </recommendedName>
</protein>
<reference evidence="2 3" key="1">
    <citation type="journal article" date="2021" name="Microbiol. Resour. Announc.">
        <title>Draft Genome Sequence of Coralloluteibacterium stylophorae LMG 29479T.</title>
        <authorList>
            <person name="Karlyshev A.V."/>
            <person name="Kudryashova E.B."/>
            <person name="Ariskina E.V."/>
            <person name="Conroy A.P."/>
            <person name="Abidueva E.Y."/>
        </authorList>
    </citation>
    <scope>NUCLEOTIDE SEQUENCE [LARGE SCALE GENOMIC DNA]</scope>
    <source>
        <strain evidence="2 3">LMG 29479</strain>
    </source>
</reference>